<name>R9ICB3_BACUN</name>
<dbReference type="AlphaFoldDB" id="R9ICB3"/>
<feature type="region of interest" description="Disordered" evidence="1">
    <location>
        <begin position="1"/>
        <end position="23"/>
    </location>
</feature>
<dbReference type="Proteomes" id="UP000014212">
    <property type="component" value="Unassembled WGS sequence"/>
</dbReference>
<gene>
    <name evidence="2" type="ORF">C801_00129</name>
</gene>
<evidence type="ECO:0000313" key="2">
    <source>
        <dbReference type="EMBL" id="EOS11010.1"/>
    </source>
</evidence>
<sequence>MGTHHQRRQTTQPRIRNPLHDNAPAPIEVIVEKLIQRHKKEVRKACIKKFRST</sequence>
<accession>R9ICB3</accession>
<dbReference type="HOGENOM" id="CLU_3058880_0_0_10"/>
<organism evidence="2 3">
    <name type="scientific">Bacteroides uniformis dnLKV2</name>
    <dbReference type="NCBI Taxonomy" id="1235787"/>
    <lineage>
        <taxon>Bacteria</taxon>
        <taxon>Pseudomonadati</taxon>
        <taxon>Bacteroidota</taxon>
        <taxon>Bacteroidia</taxon>
        <taxon>Bacteroidales</taxon>
        <taxon>Bacteroidaceae</taxon>
        <taxon>Bacteroides</taxon>
    </lineage>
</organism>
<reference evidence="2 3" key="1">
    <citation type="submission" date="2013-04" db="EMBL/GenBank/DDBJ databases">
        <title>The Genome Sequence of Bacteroides uniformis dnLKV2.</title>
        <authorList>
            <consortium name="The Broad Institute Genomics Platform"/>
            <consortium name="The Broad Institute Genome Sequencing Center for Infectious Disease"/>
            <person name="Earl A."/>
            <person name="Xavier R."/>
            <person name="Kuhn K."/>
            <person name="Stappenbeck T."/>
            <person name="Walker B."/>
            <person name="Young S."/>
            <person name="Zeng Q."/>
            <person name="Gargeya S."/>
            <person name="Fitzgerald M."/>
            <person name="Haas B."/>
            <person name="Abouelleil A."/>
            <person name="Allen A.W."/>
            <person name="Alvarado L."/>
            <person name="Arachchi H.M."/>
            <person name="Berlin A.M."/>
            <person name="Chapman S.B."/>
            <person name="Gainer-Dewar J."/>
            <person name="Goldberg J."/>
            <person name="Griggs A."/>
            <person name="Gujja S."/>
            <person name="Hansen M."/>
            <person name="Howarth C."/>
            <person name="Imamovic A."/>
            <person name="Ireland A."/>
            <person name="Larimer J."/>
            <person name="McCowan C."/>
            <person name="Murphy C."/>
            <person name="Pearson M."/>
            <person name="Poon T.W."/>
            <person name="Priest M."/>
            <person name="Roberts A."/>
            <person name="Saif S."/>
            <person name="Shea T."/>
            <person name="Sisk P."/>
            <person name="Sykes S."/>
            <person name="Wortman J."/>
            <person name="Nusbaum C."/>
            <person name="Birren B."/>
        </authorList>
    </citation>
    <scope>NUCLEOTIDE SEQUENCE [LARGE SCALE GENOMIC DNA]</scope>
    <source>
        <strain evidence="3">dnLKV2</strain>
    </source>
</reference>
<dbReference type="EMBL" id="ASSO01000003">
    <property type="protein sequence ID" value="EOS11010.1"/>
    <property type="molecule type" value="Genomic_DNA"/>
</dbReference>
<protein>
    <submittedName>
        <fullName evidence="2">Uncharacterized protein</fullName>
    </submittedName>
</protein>
<comment type="caution">
    <text evidence="2">The sequence shown here is derived from an EMBL/GenBank/DDBJ whole genome shotgun (WGS) entry which is preliminary data.</text>
</comment>
<evidence type="ECO:0000313" key="3">
    <source>
        <dbReference type="Proteomes" id="UP000014212"/>
    </source>
</evidence>
<evidence type="ECO:0000256" key="1">
    <source>
        <dbReference type="SAM" id="MobiDB-lite"/>
    </source>
</evidence>
<proteinExistence type="predicted"/>